<evidence type="ECO:0000313" key="2">
    <source>
        <dbReference type="EMBL" id="KAA1128169.1"/>
    </source>
</evidence>
<comment type="caution">
    <text evidence="2">The sequence shown here is derived from an EMBL/GenBank/DDBJ whole genome shotgun (WGS) entry which is preliminary data.</text>
</comment>
<reference evidence="3 4" key="1">
    <citation type="submission" date="2019-05" db="EMBL/GenBank/DDBJ databases">
        <title>Emergence of the Ug99 lineage of the wheat stem rust pathogen through somatic hybridization.</title>
        <authorList>
            <person name="Li F."/>
            <person name="Upadhyaya N.M."/>
            <person name="Sperschneider J."/>
            <person name="Matny O."/>
            <person name="Nguyen-Phuc H."/>
            <person name="Mago R."/>
            <person name="Raley C."/>
            <person name="Miller M.E."/>
            <person name="Silverstein K.A.T."/>
            <person name="Henningsen E."/>
            <person name="Hirsch C.D."/>
            <person name="Visser B."/>
            <person name="Pretorius Z.A."/>
            <person name="Steffenson B.J."/>
            <person name="Schwessinger B."/>
            <person name="Dodds P.N."/>
            <person name="Figueroa M."/>
        </authorList>
    </citation>
    <scope>NUCLEOTIDE SEQUENCE [LARGE SCALE GENOMIC DNA]</scope>
    <source>
        <strain evidence="1">21-0</strain>
        <strain evidence="2 4">Ug99</strain>
    </source>
</reference>
<evidence type="ECO:0000313" key="1">
    <source>
        <dbReference type="EMBL" id="KAA1100086.1"/>
    </source>
</evidence>
<dbReference type="AlphaFoldDB" id="A0A5B0RS50"/>
<dbReference type="EMBL" id="VDEP01000144">
    <property type="protein sequence ID" value="KAA1128169.1"/>
    <property type="molecule type" value="Genomic_DNA"/>
</dbReference>
<dbReference type="EMBL" id="VSWC01000054">
    <property type="protein sequence ID" value="KAA1100086.1"/>
    <property type="molecule type" value="Genomic_DNA"/>
</dbReference>
<gene>
    <name evidence="1" type="ORF">PGT21_029111</name>
    <name evidence="2" type="ORF">PGTUg99_018779</name>
</gene>
<protein>
    <submittedName>
        <fullName evidence="2">Uncharacterized protein</fullName>
    </submittedName>
</protein>
<evidence type="ECO:0000313" key="4">
    <source>
        <dbReference type="Proteomes" id="UP000325313"/>
    </source>
</evidence>
<proteinExistence type="predicted"/>
<organism evidence="2 4">
    <name type="scientific">Puccinia graminis f. sp. tritici</name>
    <dbReference type="NCBI Taxonomy" id="56615"/>
    <lineage>
        <taxon>Eukaryota</taxon>
        <taxon>Fungi</taxon>
        <taxon>Dikarya</taxon>
        <taxon>Basidiomycota</taxon>
        <taxon>Pucciniomycotina</taxon>
        <taxon>Pucciniomycetes</taxon>
        <taxon>Pucciniales</taxon>
        <taxon>Pucciniaceae</taxon>
        <taxon>Puccinia</taxon>
    </lineage>
</organism>
<dbReference type="Proteomes" id="UP000324748">
    <property type="component" value="Unassembled WGS sequence"/>
</dbReference>
<name>A0A5B0RS50_PUCGR</name>
<keyword evidence="3" id="KW-1185">Reference proteome</keyword>
<evidence type="ECO:0000313" key="3">
    <source>
        <dbReference type="Proteomes" id="UP000324748"/>
    </source>
</evidence>
<sequence length="136" mass="15232">MYFLPHFYSVWHVGPQVSSSTSNSNYIQRAPMDTLQMQMQCRQVSVSHFVHRCVSLCVNHKLCQRRRNSYDGTYLSISPTDLVLLWRLAPKKQGRQPLQQTTAIGSPFSKPSFGTPALPTNMSAGAWAIVCDGPTS</sequence>
<accession>A0A5B0RS50</accession>
<dbReference type="Proteomes" id="UP000325313">
    <property type="component" value="Unassembled WGS sequence"/>
</dbReference>